<dbReference type="FunFam" id="3.30.160.60:FF:000065">
    <property type="entry name" value="B-cell CLL/lymphoma 6, member B"/>
    <property type="match status" value="1"/>
</dbReference>
<reference evidence="7" key="2">
    <citation type="submission" date="2020-05" db="UniProtKB">
        <authorList>
            <consortium name="EnsemblMetazoa"/>
        </authorList>
    </citation>
    <scope>IDENTIFICATION</scope>
    <source>
        <strain evidence="7">LVP_AGWG</strain>
    </source>
</reference>
<gene>
    <name evidence="7" type="primary">5573645</name>
</gene>
<dbReference type="Gene3D" id="3.40.1800.20">
    <property type="match status" value="1"/>
</dbReference>
<dbReference type="InParanoid" id="A0A1S4FQY9"/>
<keyword evidence="6" id="KW-0539">Nucleus</keyword>
<dbReference type="Proteomes" id="UP000008820">
    <property type="component" value="Chromosome 2"/>
</dbReference>
<dbReference type="SUPFAM" id="SSF57667">
    <property type="entry name" value="beta-beta-alpha zinc fingers"/>
    <property type="match status" value="4"/>
</dbReference>
<dbReference type="PROSITE" id="PS50157">
    <property type="entry name" value="ZINC_FINGER_C2H2_2"/>
    <property type="match status" value="10"/>
</dbReference>
<dbReference type="GO" id="GO:0000977">
    <property type="term" value="F:RNA polymerase II transcription regulatory region sequence-specific DNA binding"/>
    <property type="evidence" value="ECO:0007669"/>
    <property type="project" value="TreeGrafter"/>
</dbReference>
<keyword evidence="4" id="KW-0863">Zinc-finger</keyword>
<dbReference type="EnsemblMetazoa" id="AAEL010635-RA">
    <property type="protein sequence ID" value="AAEL010635-PA"/>
    <property type="gene ID" value="AAEL010635"/>
</dbReference>
<reference evidence="7 8" key="1">
    <citation type="submission" date="2017-06" db="EMBL/GenBank/DDBJ databases">
        <title>Aedes aegypti genome working group (AGWG) sequencing and assembly.</title>
        <authorList>
            <consortium name="Aedes aegypti Genome Working Group (AGWG)"/>
            <person name="Matthews B.J."/>
        </authorList>
    </citation>
    <scope>NUCLEOTIDE SEQUENCE [LARGE SCALE GENOMIC DNA]</scope>
    <source>
        <strain evidence="7 8">LVP_AGWG</strain>
    </source>
</reference>
<dbReference type="InterPro" id="IPR013087">
    <property type="entry name" value="Znf_C2H2_type"/>
</dbReference>
<dbReference type="SMART" id="SM00868">
    <property type="entry name" value="zf-AD"/>
    <property type="match status" value="1"/>
</dbReference>
<dbReference type="PANTHER" id="PTHR24381:SF393">
    <property type="entry name" value="CHROMATIN-LINKED ADAPTOR FOR MSL PROTEINS, ISOFORM B"/>
    <property type="match status" value="1"/>
</dbReference>
<dbReference type="GO" id="GO:0000981">
    <property type="term" value="F:DNA-binding transcription factor activity, RNA polymerase II-specific"/>
    <property type="evidence" value="ECO:0007669"/>
    <property type="project" value="TreeGrafter"/>
</dbReference>
<comment type="subcellular location">
    <subcellularLocation>
        <location evidence="1">Nucleus</location>
    </subcellularLocation>
</comment>
<dbReference type="InterPro" id="IPR012934">
    <property type="entry name" value="Znf_AD"/>
</dbReference>
<dbReference type="SUPFAM" id="SSF57716">
    <property type="entry name" value="Glucocorticoid receptor-like (DNA-binding domain)"/>
    <property type="match status" value="1"/>
</dbReference>
<dbReference type="OrthoDB" id="6077919at2759"/>
<dbReference type="VEuPathDB" id="VectorBase:AAEL010635"/>
<evidence type="ECO:0000256" key="3">
    <source>
        <dbReference type="ARBA" id="ARBA00022737"/>
    </source>
</evidence>
<evidence type="ECO:0000256" key="2">
    <source>
        <dbReference type="ARBA" id="ARBA00022723"/>
    </source>
</evidence>
<dbReference type="InterPro" id="IPR036236">
    <property type="entry name" value="Znf_C2H2_sf"/>
</dbReference>
<dbReference type="GO" id="GO:0008270">
    <property type="term" value="F:zinc ion binding"/>
    <property type="evidence" value="ECO:0007669"/>
    <property type="project" value="UniProtKB-UniRule"/>
</dbReference>
<keyword evidence="5" id="KW-0862">Zinc</keyword>
<proteinExistence type="predicted"/>
<evidence type="ECO:0000256" key="4">
    <source>
        <dbReference type="ARBA" id="ARBA00022771"/>
    </source>
</evidence>
<dbReference type="PANTHER" id="PTHR24381">
    <property type="entry name" value="ZINC FINGER PROTEIN"/>
    <property type="match status" value="1"/>
</dbReference>
<keyword evidence="2" id="KW-0479">Metal-binding</keyword>
<dbReference type="FunFam" id="3.30.160.60:FF:000145">
    <property type="entry name" value="Zinc finger protein 574"/>
    <property type="match status" value="1"/>
</dbReference>
<evidence type="ECO:0000256" key="6">
    <source>
        <dbReference type="ARBA" id="ARBA00023242"/>
    </source>
</evidence>
<dbReference type="PROSITE" id="PS00028">
    <property type="entry name" value="ZINC_FINGER_C2H2_1"/>
    <property type="match status" value="10"/>
</dbReference>
<dbReference type="AlphaFoldDB" id="A0A1S4FQY9"/>
<name>A0A1S4FQY9_AEDAE</name>
<keyword evidence="8" id="KW-1185">Reference proteome</keyword>
<protein>
    <submittedName>
        <fullName evidence="7">Zinc finger protein</fullName>
    </submittedName>
</protein>
<dbReference type="Gene3D" id="3.30.160.60">
    <property type="entry name" value="Classic Zinc Finger"/>
    <property type="match status" value="6"/>
</dbReference>
<dbReference type="GO" id="GO:0005634">
    <property type="term" value="C:nucleus"/>
    <property type="evidence" value="ECO:0007669"/>
    <property type="project" value="UniProtKB-SubCell"/>
</dbReference>
<evidence type="ECO:0000313" key="7">
    <source>
        <dbReference type="EnsemblMetazoa" id="AAEL010635-PA"/>
    </source>
</evidence>
<dbReference type="SMART" id="SM00355">
    <property type="entry name" value="ZnF_C2H2"/>
    <property type="match status" value="16"/>
</dbReference>
<accession>A0A1S4FQY9</accession>
<evidence type="ECO:0000256" key="1">
    <source>
        <dbReference type="ARBA" id="ARBA00004123"/>
    </source>
</evidence>
<sequence>MDDLENLCRVCVASGSADERLLINIFETNIHETTIPRFSILESLQTICGLKLSEDDLLPNSICSVCLSRLEEAYKLRELSQTSQEALYDMVFKAEKADIVPEEEENATEYDDEIYEVEYLEEPDAPLMIEAHETEIKIEESEIVEPEQNKLSCCGCQAVFDTEMQLHVHSIRKHRPRSELDLPENKVQCRICYAFFPKEFNDGIHKISEKIVKPMQKCGYCGCNFFTEGGLSRHKLQFHKDEFHKCCMCSFKCHEKDKLLEHAICHRTTSNANVSGKAYQCTICSSLFRTPLERQSHERFPYKMYKKKPETEEEVTVTVIRCCDCPHVFNSMSDLSVHQEQVHLPNRVEHNEKYPVECGGCYRRFKSNSGLNSHLRRASQRKRYACSKCNVTRRTLKELLQHEMGHTGKDAFPCCGCRKRYESKELLEKHSLEEHSSRPKTYYKDEEDITRPFECKICYRKYKSARDLRAHQRFVYYEKIHTCEICGKSFPQQKSLVLHIASHKTEAEFPCPICDKKYKHKAKVRSCVVRHERPRQHKCKICNVIFSRASNLYSHMISHSDERRYKCDICGTTFKRSFHLRKHMYSHTTEMRYGCKYCSTRFSSTAALYKHEVRHTGLLPYECDICNKKLATRQVFIKHYEAHMDESKKVFTCELCPVKYSQSHFLSNHIKYQHRIEPQEKQWNAKFNRKGSKKKGGYRVRGRIYVDSAVQDEEMVILPDEEQQLEYMEDSSD</sequence>
<dbReference type="PROSITE" id="PS51915">
    <property type="entry name" value="ZAD"/>
    <property type="match status" value="1"/>
</dbReference>
<dbReference type="Pfam" id="PF00096">
    <property type="entry name" value="zf-C2H2"/>
    <property type="match status" value="5"/>
</dbReference>
<keyword evidence="3" id="KW-0677">Repeat</keyword>
<evidence type="ECO:0000313" key="8">
    <source>
        <dbReference type="Proteomes" id="UP000008820"/>
    </source>
</evidence>
<dbReference type="Pfam" id="PF07776">
    <property type="entry name" value="zf-AD"/>
    <property type="match status" value="1"/>
</dbReference>
<organism evidence="7 8">
    <name type="scientific">Aedes aegypti</name>
    <name type="common">Yellowfever mosquito</name>
    <name type="synonym">Culex aegypti</name>
    <dbReference type="NCBI Taxonomy" id="7159"/>
    <lineage>
        <taxon>Eukaryota</taxon>
        <taxon>Metazoa</taxon>
        <taxon>Ecdysozoa</taxon>
        <taxon>Arthropoda</taxon>
        <taxon>Hexapoda</taxon>
        <taxon>Insecta</taxon>
        <taxon>Pterygota</taxon>
        <taxon>Neoptera</taxon>
        <taxon>Endopterygota</taxon>
        <taxon>Diptera</taxon>
        <taxon>Nematocera</taxon>
        <taxon>Culicoidea</taxon>
        <taxon>Culicidae</taxon>
        <taxon>Culicinae</taxon>
        <taxon>Aedini</taxon>
        <taxon>Aedes</taxon>
        <taxon>Stegomyia</taxon>
    </lineage>
</organism>
<evidence type="ECO:0000256" key="5">
    <source>
        <dbReference type="ARBA" id="ARBA00022833"/>
    </source>
</evidence>